<organism evidence="10 11">
    <name type="scientific">Pseudogracilibacillus auburnensis</name>
    <dbReference type="NCBI Taxonomy" id="1494959"/>
    <lineage>
        <taxon>Bacteria</taxon>
        <taxon>Bacillati</taxon>
        <taxon>Bacillota</taxon>
        <taxon>Bacilli</taxon>
        <taxon>Bacillales</taxon>
        <taxon>Bacillaceae</taxon>
        <taxon>Pseudogracilibacillus</taxon>
    </lineage>
</organism>
<feature type="transmembrane region" description="Helical" evidence="9">
    <location>
        <begin position="12"/>
        <end position="35"/>
    </location>
</feature>
<keyword evidence="6 9" id="KW-1133">Transmembrane helix</keyword>
<evidence type="ECO:0000256" key="9">
    <source>
        <dbReference type="SAM" id="Phobius"/>
    </source>
</evidence>
<dbReference type="InterPro" id="IPR007208">
    <property type="entry name" value="MrpF/PhaF-like"/>
</dbReference>
<keyword evidence="8" id="KW-0406">Ion transport</keyword>
<reference evidence="10 11" key="1">
    <citation type="submission" date="2018-05" db="EMBL/GenBank/DDBJ databases">
        <title>Genomic Encyclopedia of Type Strains, Phase IV (KMG-IV): sequencing the most valuable type-strain genomes for metagenomic binning, comparative biology and taxonomic classification.</title>
        <authorList>
            <person name="Goeker M."/>
        </authorList>
    </citation>
    <scope>NUCLEOTIDE SEQUENCE [LARGE SCALE GENOMIC DNA]</scope>
    <source>
        <strain evidence="10 11">DSM 28556</strain>
    </source>
</reference>
<evidence type="ECO:0000256" key="5">
    <source>
        <dbReference type="ARBA" id="ARBA00022692"/>
    </source>
</evidence>
<dbReference type="GO" id="GO:0015385">
    <property type="term" value="F:sodium:proton antiporter activity"/>
    <property type="evidence" value="ECO:0007669"/>
    <property type="project" value="TreeGrafter"/>
</dbReference>
<dbReference type="AlphaFoldDB" id="A0A2V3W0H2"/>
<dbReference type="NCBIfam" id="NF009248">
    <property type="entry name" value="PRK12600.1"/>
    <property type="match status" value="1"/>
</dbReference>
<accession>A0A2V3W0H2</accession>
<proteinExistence type="inferred from homology"/>
<sequence>MIDVLHRVEEILHVTTLICMIGIALSLILLIYRVLVGPSNPDRATALDVIGVCLMATAALTSILLVTTKLNDVILLIGILSFIGTLALAKYLEMGVIIERDRD</sequence>
<dbReference type="Proteomes" id="UP000247978">
    <property type="component" value="Unassembled WGS sequence"/>
</dbReference>
<evidence type="ECO:0000256" key="6">
    <source>
        <dbReference type="ARBA" id="ARBA00022989"/>
    </source>
</evidence>
<dbReference type="PIRSF" id="PIRSF028784">
    <property type="entry name" value="MrpF"/>
    <property type="match status" value="1"/>
</dbReference>
<dbReference type="OrthoDB" id="9799958at2"/>
<keyword evidence="8" id="KW-0050">Antiport</keyword>
<evidence type="ECO:0000313" key="10">
    <source>
        <dbReference type="EMBL" id="PXW86568.1"/>
    </source>
</evidence>
<evidence type="ECO:0000256" key="4">
    <source>
        <dbReference type="ARBA" id="ARBA00022475"/>
    </source>
</evidence>
<dbReference type="Pfam" id="PF04066">
    <property type="entry name" value="MrpF_PhaF"/>
    <property type="match status" value="1"/>
</dbReference>
<evidence type="ECO:0000256" key="7">
    <source>
        <dbReference type="ARBA" id="ARBA00023136"/>
    </source>
</evidence>
<keyword evidence="4 8" id="KW-1003">Cell membrane</keyword>
<dbReference type="GO" id="GO:0005886">
    <property type="term" value="C:plasma membrane"/>
    <property type="evidence" value="ECO:0007669"/>
    <property type="project" value="UniProtKB-SubCell"/>
</dbReference>
<comment type="caution">
    <text evidence="10">The sequence shown here is derived from an EMBL/GenBank/DDBJ whole genome shotgun (WGS) entry which is preliminary data.</text>
</comment>
<feature type="transmembrane region" description="Helical" evidence="9">
    <location>
        <begin position="73"/>
        <end position="92"/>
    </location>
</feature>
<dbReference type="EMBL" id="QJJQ01000007">
    <property type="protein sequence ID" value="PXW86568.1"/>
    <property type="molecule type" value="Genomic_DNA"/>
</dbReference>
<dbReference type="PANTHER" id="PTHR34702">
    <property type="entry name" value="NA(+)/H(+) ANTIPORTER SUBUNIT F1"/>
    <property type="match status" value="1"/>
</dbReference>
<evidence type="ECO:0000313" key="11">
    <source>
        <dbReference type="Proteomes" id="UP000247978"/>
    </source>
</evidence>
<keyword evidence="3 8" id="KW-0813">Transport</keyword>
<comment type="subcellular location">
    <subcellularLocation>
        <location evidence="1 8">Cell membrane</location>
        <topology evidence="1 8">Multi-pass membrane protein</topology>
    </subcellularLocation>
</comment>
<gene>
    <name evidence="10" type="ORF">DFR56_10787</name>
</gene>
<keyword evidence="5 9" id="KW-0812">Transmembrane</keyword>
<evidence type="ECO:0000256" key="3">
    <source>
        <dbReference type="ARBA" id="ARBA00022448"/>
    </source>
</evidence>
<comment type="similarity">
    <text evidence="2 8">Belongs to the CPA3 antiporters (TC 2.A.63) subunit F family.</text>
</comment>
<name>A0A2V3W0H2_9BACI</name>
<keyword evidence="7 8" id="KW-0472">Membrane</keyword>
<evidence type="ECO:0000256" key="1">
    <source>
        <dbReference type="ARBA" id="ARBA00004651"/>
    </source>
</evidence>
<feature type="transmembrane region" description="Helical" evidence="9">
    <location>
        <begin position="47"/>
        <end position="67"/>
    </location>
</feature>
<protein>
    <submittedName>
        <fullName evidence="10">Multisubunit sodium/proton antiporter MrpF subunit</fullName>
    </submittedName>
</protein>
<evidence type="ECO:0000256" key="2">
    <source>
        <dbReference type="ARBA" id="ARBA00009212"/>
    </source>
</evidence>
<dbReference type="RefSeq" id="WP_110395474.1">
    <property type="nucleotide sequence ID" value="NZ_JADIJL010000012.1"/>
</dbReference>
<keyword evidence="11" id="KW-1185">Reference proteome</keyword>
<evidence type="ECO:0000256" key="8">
    <source>
        <dbReference type="PIRNR" id="PIRNR028784"/>
    </source>
</evidence>
<dbReference type="PANTHER" id="PTHR34702:SF1">
    <property type="entry name" value="NA(+)_H(+) ANTIPORTER SUBUNIT F"/>
    <property type="match status" value="1"/>
</dbReference>